<keyword evidence="6" id="KW-0539">Nucleus</keyword>
<organism evidence="7 8">
    <name type="scientific">Metschnikowia bicuspidata</name>
    <dbReference type="NCBI Taxonomy" id="27322"/>
    <lineage>
        <taxon>Eukaryota</taxon>
        <taxon>Fungi</taxon>
        <taxon>Dikarya</taxon>
        <taxon>Ascomycota</taxon>
        <taxon>Saccharomycotina</taxon>
        <taxon>Pichiomycetes</taxon>
        <taxon>Metschnikowiaceae</taxon>
        <taxon>Metschnikowia</taxon>
    </lineage>
</organism>
<dbReference type="Pfam" id="PF08591">
    <property type="entry name" value="RNR_inhib"/>
    <property type="match status" value="1"/>
</dbReference>
<dbReference type="Proteomes" id="UP000268321">
    <property type="component" value="Unassembled WGS sequence"/>
</dbReference>
<comment type="subcellular location">
    <subcellularLocation>
        <location evidence="2">Cytoplasm</location>
    </subcellularLocation>
    <subcellularLocation>
        <location evidence="1">Nucleus</location>
    </subcellularLocation>
</comment>
<evidence type="ECO:0000256" key="3">
    <source>
        <dbReference type="ARBA" id="ARBA00005459"/>
    </source>
</evidence>
<protein>
    <recommendedName>
        <fullName evidence="4">Damage-regulated import facilitator 1</fullName>
    </recommendedName>
</protein>
<evidence type="ECO:0000256" key="6">
    <source>
        <dbReference type="ARBA" id="ARBA00023242"/>
    </source>
</evidence>
<keyword evidence="5" id="KW-0963">Cytoplasm</keyword>
<evidence type="ECO:0000256" key="5">
    <source>
        <dbReference type="ARBA" id="ARBA00022490"/>
    </source>
</evidence>
<dbReference type="EMBL" id="ML004442">
    <property type="protein sequence ID" value="RKP31406.1"/>
    <property type="molecule type" value="Genomic_DNA"/>
</dbReference>
<sequence>MHVGIPPEEQNPDIASLATLGMRIRKAVSDGYALRENVSLSYDSQYFNRSTKQSIERVALPTGMSAPPALTAVGSTFQSGLNVSEWGSPSMNLSTLPFASGTKRRHEDDLQHENAFVQPPTVQFPTYEEFRAGNGKFSFNEDF</sequence>
<evidence type="ECO:0000256" key="1">
    <source>
        <dbReference type="ARBA" id="ARBA00004123"/>
    </source>
</evidence>
<evidence type="ECO:0000313" key="7">
    <source>
        <dbReference type="EMBL" id="RKP31406.1"/>
    </source>
</evidence>
<dbReference type="GO" id="GO:0005737">
    <property type="term" value="C:cytoplasm"/>
    <property type="evidence" value="ECO:0007669"/>
    <property type="project" value="UniProtKB-SubCell"/>
</dbReference>
<reference evidence="8" key="1">
    <citation type="journal article" date="2018" name="Nat. Microbiol.">
        <title>Leveraging single-cell genomics to expand the fungal tree of life.</title>
        <authorList>
            <person name="Ahrendt S.R."/>
            <person name="Quandt C.A."/>
            <person name="Ciobanu D."/>
            <person name="Clum A."/>
            <person name="Salamov A."/>
            <person name="Andreopoulos B."/>
            <person name="Cheng J.F."/>
            <person name="Woyke T."/>
            <person name="Pelin A."/>
            <person name="Henrissat B."/>
            <person name="Reynolds N.K."/>
            <person name="Benny G.L."/>
            <person name="Smith M.E."/>
            <person name="James T.Y."/>
            <person name="Grigoriev I.V."/>
        </authorList>
    </citation>
    <scope>NUCLEOTIDE SEQUENCE [LARGE SCALE GENOMIC DNA]</scope>
    <source>
        <strain evidence="8">Baker2002</strain>
    </source>
</reference>
<accession>A0A4P9ZEI4</accession>
<comment type="similarity">
    <text evidence="3">Belongs to the DIF1/spd1 family.</text>
</comment>
<name>A0A4P9ZEI4_9ASCO</name>
<dbReference type="GO" id="GO:0005634">
    <property type="term" value="C:nucleus"/>
    <property type="evidence" value="ECO:0007669"/>
    <property type="project" value="UniProtKB-SubCell"/>
</dbReference>
<dbReference type="InterPro" id="IPR013900">
    <property type="entry name" value="RNR_inhibitor"/>
</dbReference>
<keyword evidence="8" id="KW-1185">Reference proteome</keyword>
<proteinExistence type="inferred from homology"/>
<evidence type="ECO:0000256" key="2">
    <source>
        <dbReference type="ARBA" id="ARBA00004496"/>
    </source>
</evidence>
<dbReference type="OrthoDB" id="4072855at2759"/>
<evidence type="ECO:0000313" key="8">
    <source>
        <dbReference type="Proteomes" id="UP000268321"/>
    </source>
</evidence>
<gene>
    <name evidence="7" type="ORF">METBISCDRAFT_26626</name>
</gene>
<evidence type="ECO:0000256" key="4">
    <source>
        <dbReference type="ARBA" id="ARBA00021625"/>
    </source>
</evidence>
<dbReference type="AlphaFoldDB" id="A0A4P9ZEI4"/>